<dbReference type="PANTHER" id="PTHR43184">
    <property type="entry name" value="MAJOR FACILITATOR SUPERFAMILY TRANSPORTER 16, ISOFORM B"/>
    <property type="match status" value="1"/>
</dbReference>
<dbReference type="InterPro" id="IPR011701">
    <property type="entry name" value="MFS"/>
</dbReference>
<feature type="compositionally biased region" description="Basic and acidic residues" evidence="5">
    <location>
        <begin position="13"/>
        <end position="22"/>
    </location>
</feature>
<feature type="region of interest" description="Disordered" evidence="5">
    <location>
        <begin position="301"/>
        <end position="328"/>
    </location>
</feature>
<accession>L0AZ61</accession>
<keyword evidence="8" id="KW-1185">Reference proteome</keyword>
<dbReference type="GO" id="GO:0022857">
    <property type="term" value="F:transmembrane transporter activity"/>
    <property type="evidence" value="ECO:0007669"/>
    <property type="project" value="InterPro"/>
</dbReference>
<feature type="transmembrane region" description="Helical" evidence="6">
    <location>
        <begin position="77"/>
        <end position="95"/>
    </location>
</feature>
<dbReference type="GO" id="GO:0016020">
    <property type="term" value="C:membrane"/>
    <property type="evidence" value="ECO:0007669"/>
    <property type="project" value="UniProtKB-SubCell"/>
</dbReference>
<dbReference type="GeneID" id="15803442"/>
<feature type="transmembrane region" description="Helical" evidence="6">
    <location>
        <begin position="482"/>
        <end position="502"/>
    </location>
</feature>
<dbReference type="Gene3D" id="1.20.1250.20">
    <property type="entry name" value="MFS general substrate transporter like domains"/>
    <property type="match status" value="2"/>
</dbReference>
<dbReference type="Proteomes" id="UP000031512">
    <property type="component" value="Chromosome 1"/>
</dbReference>
<dbReference type="STRING" id="1537102.L0AZ61"/>
<evidence type="ECO:0000256" key="4">
    <source>
        <dbReference type="ARBA" id="ARBA00023136"/>
    </source>
</evidence>
<dbReference type="VEuPathDB" id="PiroplasmaDB:BEWA_030420"/>
<reference evidence="7 8" key="1">
    <citation type="journal article" date="2012" name="BMC Genomics">
        <title>Comparative genomic analysis and phylogenetic position of Theileria equi.</title>
        <authorList>
            <person name="Kappmeyer L.S."/>
            <person name="Thiagarajan M."/>
            <person name="Herndon D.R."/>
            <person name="Ramsay J.D."/>
            <person name="Caler E."/>
            <person name="Djikeng A."/>
            <person name="Gillespie J.J."/>
            <person name="Lau A.O."/>
            <person name="Roalson E.H."/>
            <person name="Silva J.C."/>
            <person name="Silva M.G."/>
            <person name="Suarez C.E."/>
            <person name="Ueti M.W."/>
            <person name="Nene V.M."/>
            <person name="Mealey R.H."/>
            <person name="Knowles D.P."/>
            <person name="Brayton K.A."/>
        </authorList>
    </citation>
    <scope>NUCLEOTIDE SEQUENCE [LARGE SCALE GENOMIC DNA]</scope>
    <source>
        <strain evidence="7 8">WA</strain>
    </source>
</reference>
<feature type="transmembrane region" description="Helical" evidence="6">
    <location>
        <begin position="171"/>
        <end position="190"/>
    </location>
</feature>
<gene>
    <name evidence="7" type="ORF">BEWA_030420</name>
</gene>
<keyword evidence="4 6" id="KW-0472">Membrane</keyword>
<evidence type="ECO:0000256" key="6">
    <source>
        <dbReference type="SAM" id="Phobius"/>
    </source>
</evidence>
<dbReference type="PANTHER" id="PTHR43184:SF12">
    <property type="entry name" value="SUGAR PHOSPHATE EXCHANGER 3"/>
    <property type="match status" value="1"/>
</dbReference>
<dbReference type="OrthoDB" id="2985014at2759"/>
<dbReference type="Pfam" id="PF07690">
    <property type="entry name" value="MFS_1"/>
    <property type="match status" value="1"/>
</dbReference>
<evidence type="ECO:0000313" key="8">
    <source>
        <dbReference type="Proteomes" id="UP000031512"/>
    </source>
</evidence>
<evidence type="ECO:0000256" key="2">
    <source>
        <dbReference type="ARBA" id="ARBA00022692"/>
    </source>
</evidence>
<feature type="compositionally biased region" description="Basic and acidic residues" evidence="5">
    <location>
        <begin position="305"/>
        <end position="316"/>
    </location>
</feature>
<evidence type="ECO:0000256" key="5">
    <source>
        <dbReference type="SAM" id="MobiDB-lite"/>
    </source>
</evidence>
<name>L0AZ61_THEEQ</name>
<feature type="transmembrane region" description="Helical" evidence="6">
    <location>
        <begin position="144"/>
        <end position="164"/>
    </location>
</feature>
<evidence type="ECO:0000256" key="3">
    <source>
        <dbReference type="ARBA" id="ARBA00022989"/>
    </source>
</evidence>
<evidence type="ECO:0008006" key="9">
    <source>
        <dbReference type="Google" id="ProtNLM"/>
    </source>
</evidence>
<sequence>MGDVREAVGPPRSDGDGECHVDGHLQSGTYKTCGPRPEGSEVYELDLGKITSLDRETVDGDGIGTNRGIGDARKSTIFIAYLICSVSTIVSHIIRKPLATSKVNIQKSFGSSTFELSYLDTSFLLLYSFGQLVTPSIFPKSHTILLASFFHLIIGISLISLLYCGTLTSFVILYGIIGFSCAPAWTLIFQDLHVWLPEKNRHFLVTLWCCQAEVGYIIGTLFCAEIQTEVNWRCLFVIGGLLNLMVWAMILSCYIEPGHEDVLYVPNRLINPVTIGRANIIRIFKGVDNFISRYKASSRPTVAESGRRSPPKRDSESGPIESSNDVTPLHSDQFGVILIDKNIGVEKGSKIEASRVLASARRTVNRCYRGVNRHLLEFSDLVKRVRFVNNNALAYTLVRIAKNCFAFWISFFVTTHLGYSIKNGIYTTLLFELGSCLGSLLSGLISKLVLKKHPITASTISSVFASLSIFALLAVDLSKIRTAFLFIFIIGATTTCLDTLMITRNIRVICEDCTGKVS</sequence>
<evidence type="ECO:0000256" key="1">
    <source>
        <dbReference type="ARBA" id="ARBA00004141"/>
    </source>
</evidence>
<dbReference type="SUPFAM" id="SSF103473">
    <property type="entry name" value="MFS general substrate transporter"/>
    <property type="match status" value="1"/>
</dbReference>
<keyword evidence="2 6" id="KW-0812">Transmembrane</keyword>
<protein>
    <recommendedName>
        <fullName evidence="9">Major facilitator superfamily (MFS) profile domain-containing protein</fullName>
    </recommendedName>
</protein>
<dbReference type="EMBL" id="CP001669">
    <property type="protein sequence ID" value="AFZ80189.1"/>
    <property type="molecule type" value="Genomic_DNA"/>
</dbReference>
<dbReference type="InterPro" id="IPR036259">
    <property type="entry name" value="MFS_trans_sf"/>
</dbReference>
<feature type="transmembrane region" description="Helical" evidence="6">
    <location>
        <begin position="392"/>
        <end position="413"/>
    </location>
</feature>
<organism evidence="7 8">
    <name type="scientific">Theileria equi strain WA</name>
    <dbReference type="NCBI Taxonomy" id="1537102"/>
    <lineage>
        <taxon>Eukaryota</taxon>
        <taxon>Sar</taxon>
        <taxon>Alveolata</taxon>
        <taxon>Apicomplexa</taxon>
        <taxon>Aconoidasida</taxon>
        <taxon>Piroplasmida</taxon>
        <taxon>Theileriidae</taxon>
        <taxon>Theileria</taxon>
    </lineage>
</organism>
<evidence type="ECO:0000313" key="7">
    <source>
        <dbReference type="EMBL" id="AFZ80189.1"/>
    </source>
</evidence>
<keyword evidence="3 6" id="KW-1133">Transmembrane helix</keyword>
<dbReference type="AlphaFoldDB" id="L0AZ61"/>
<dbReference type="KEGG" id="beq:BEWA_030420"/>
<feature type="transmembrane region" description="Helical" evidence="6">
    <location>
        <begin position="425"/>
        <end position="449"/>
    </location>
</feature>
<dbReference type="eggNOG" id="KOG2533">
    <property type="taxonomic scope" value="Eukaryota"/>
</dbReference>
<feature type="region of interest" description="Disordered" evidence="5">
    <location>
        <begin position="1"/>
        <end position="22"/>
    </location>
</feature>
<comment type="subcellular location">
    <subcellularLocation>
        <location evidence="1">Membrane</location>
        <topology evidence="1">Multi-pass membrane protein</topology>
    </subcellularLocation>
</comment>
<proteinExistence type="predicted"/>
<feature type="transmembrane region" description="Helical" evidence="6">
    <location>
        <begin position="455"/>
        <end position="475"/>
    </location>
</feature>
<dbReference type="RefSeq" id="XP_004829855.1">
    <property type="nucleotide sequence ID" value="XM_004829798.1"/>
</dbReference>
<feature type="transmembrane region" description="Helical" evidence="6">
    <location>
        <begin position="202"/>
        <end position="222"/>
    </location>
</feature>